<dbReference type="OrthoDB" id="538336at2759"/>
<gene>
    <name evidence="12" type="ORF">AYI69_g4953</name>
</gene>
<keyword evidence="8" id="KW-0443">Lipid metabolism</keyword>
<keyword evidence="13" id="KW-1185">Reference proteome</keyword>
<evidence type="ECO:0000259" key="11">
    <source>
        <dbReference type="Pfam" id="PF22924"/>
    </source>
</evidence>
<dbReference type="EMBL" id="LSSM01002012">
    <property type="protein sequence ID" value="OMJ23504.1"/>
    <property type="molecule type" value="Genomic_DNA"/>
</dbReference>
<dbReference type="InterPro" id="IPR055060">
    <property type="entry name" value="ACOX_C_alpha1"/>
</dbReference>
<dbReference type="Gene3D" id="2.40.110.10">
    <property type="entry name" value="Butyryl-CoA Dehydrogenase, subunit A, domain 2"/>
    <property type="match status" value="1"/>
</dbReference>
<dbReference type="PANTHER" id="PTHR10909:SF250">
    <property type="entry name" value="PEROXISOMAL ACYL-COENZYME A OXIDASE 1"/>
    <property type="match status" value="1"/>
</dbReference>
<evidence type="ECO:0000256" key="2">
    <source>
        <dbReference type="ARBA" id="ARBA00004275"/>
    </source>
</evidence>
<dbReference type="Pfam" id="PF02770">
    <property type="entry name" value="Acyl-CoA_dh_M"/>
    <property type="match status" value="1"/>
</dbReference>
<keyword evidence="5" id="KW-0274">FAD</keyword>
<keyword evidence="7" id="KW-0560">Oxidoreductase</keyword>
<evidence type="ECO:0000256" key="5">
    <source>
        <dbReference type="ARBA" id="ARBA00022827"/>
    </source>
</evidence>
<organism evidence="12 13">
    <name type="scientific">Smittium culicis</name>
    <dbReference type="NCBI Taxonomy" id="133412"/>
    <lineage>
        <taxon>Eukaryota</taxon>
        <taxon>Fungi</taxon>
        <taxon>Fungi incertae sedis</taxon>
        <taxon>Zoopagomycota</taxon>
        <taxon>Kickxellomycotina</taxon>
        <taxon>Harpellomycetes</taxon>
        <taxon>Harpellales</taxon>
        <taxon>Legeriomycetaceae</taxon>
        <taxon>Smittium</taxon>
    </lineage>
</organism>
<dbReference type="GO" id="GO:0003997">
    <property type="term" value="F:acyl-CoA oxidase activity"/>
    <property type="evidence" value="ECO:0007669"/>
    <property type="project" value="InterPro"/>
</dbReference>
<dbReference type="GO" id="GO:0005504">
    <property type="term" value="F:fatty acid binding"/>
    <property type="evidence" value="ECO:0007669"/>
    <property type="project" value="TreeGrafter"/>
</dbReference>
<evidence type="ECO:0000256" key="3">
    <source>
        <dbReference type="ARBA" id="ARBA00006288"/>
    </source>
</evidence>
<reference evidence="13" key="1">
    <citation type="submission" date="2017-01" db="EMBL/GenBank/DDBJ databases">
        <authorList>
            <person name="Wang Y."/>
            <person name="White M."/>
            <person name="Kvist S."/>
            <person name="Moncalvo J.-M."/>
        </authorList>
    </citation>
    <scope>NUCLEOTIDE SEQUENCE [LARGE SCALE GENOMIC DNA]</scope>
    <source>
        <strain evidence="13">ID-206-W2</strain>
    </source>
</reference>
<keyword evidence="6" id="KW-0276">Fatty acid metabolism</keyword>
<dbReference type="SUPFAM" id="SSF56645">
    <property type="entry name" value="Acyl-CoA dehydrogenase NM domain-like"/>
    <property type="match status" value="1"/>
</dbReference>
<evidence type="ECO:0000259" key="10">
    <source>
        <dbReference type="Pfam" id="PF02770"/>
    </source>
</evidence>
<dbReference type="Proteomes" id="UP000187429">
    <property type="component" value="Unassembled WGS sequence"/>
</dbReference>
<dbReference type="InterPro" id="IPR046373">
    <property type="entry name" value="Acyl-CoA_Oxase/DH_mid-dom_sf"/>
</dbReference>
<comment type="caution">
    <text evidence="12">The sequence shown here is derived from an EMBL/GenBank/DDBJ whole genome shotgun (WGS) entry which is preliminary data.</text>
</comment>
<protein>
    <submittedName>
        <fullName evidence="12">Peroxisomal acyl-coenzyme A oxidase 1</fullName>
    </submittedName>
</protein>
<sequence>MSYRTTETILIERWKACFPITDMDLFINGESFVRMREKAIKIIKADADVFGQENIYSLDRLDYRIIGCIAQTELGHGSNVQQLETTATFIKETDEFEINSPTLTSTKWWIGSLGIAATHACVMSKLIIKGKNIGIFPIIVPVRSMSNHSPLPGINVGDVGSKMGYNSVDCGFIQFNKVRVHRSNLLQRYINVSRDGLVSKPKNSDPRITFSTMVLNRANIASGLGSQLAKGITIAVRYTSVRRQFGEQNKQESQVLDYPIVQYRVIPILAKTYAMLGMSHEFFSQYENTVQKINQGDFSMLKEMHAVSCGLKRWSSETAVYGVDTCRH</sequence>
<evidence type="ECO:0000313" key="12">
    <source>
        <dbReference type="EMBL" id="OMJ23504.1"/>
    </source>
</evidence>
<keyword evidence="4" id="KW-0285">Flavoprotein</keyword>
<name>A0A1R1Y9F1_9FUNG</name>
<dbReference type="AlphaFoldDB" id="A0A1R1Y9F1"/>
<dbReference type="FunFam" id="2.40.110.10:FF:000003">
    <property type="entry name" value="Acyl-coenzyme A oxidase"/>
    <property type="match status" value="1"/>
</dbReference>
<feature type="domain" description="Acyl-CoA oxidase/dehydrogenase middle" evidence="10">
    <location>
        <begin position="68"/>
        <end position="178"/>
    </location>
</feature>
<keyword evidence="9" id="KW-0576">Peroxisome</keyword>
<comment type="similarity">
    <text evidence="3">Belongs to the acyl-CoA oxidase family.</text>
</comment>
<dbReference type="InterPro" id="IPR006091">
    <property type="entry name" value="Acyl-CoA_Oxase/DH_mid-dom"/>
</dbReference>
<evidence type="ECO:0000256" key="4">
    <source>
        <dbReference type="ARBA" id="ARBA00022630"/>
    </source>
</evidence>
<proteinExistence type="inferred from homology"/>
<dbReference type="PANTHER" id="PTHR10909">
    <property type="entry name" value="ELECTRON TRANSPORT OXIDOREDUCTASE"/>
    <property type="match status" value="1"/>
</dbReference>
<evidence type="ECO:0000256" key="9">
    <source>
        <dbReference type="ARBA" id="ARBA00023140"/>
    </source>
</evidence>
<comment type="cofactor">
    <cofactor evidence="1">
        <name>FAD</name>
        <dbReference type="ChEBI" id="CHEBI:57692"/>
    </cofactor>
</comment>
<dbReference type="SUPFAM" id="SSF47203">
    <property type="entry name" value="Acyl-CoA dehydrogenase C-terminal domain-like"/>
    <property type="match status" value="1"/>
</dbReference>
<accession>A0A1R1Y9F1</accession>
<evidence type="ECO:0000256" key="7">
    <source>
        <dbReference type="ARBA" id="ARBA00023002"/>
    </source>
</evidence>
<dbReference type="InterPro" id="IPR012258">
    <property type="entry name" value="Acyl-CoA_oxidase"/>
</dbReference>
<feature type="non-terminal residue" evidence="12">
    <location>
        <position position="328"/>
    </location>
</feature>
<dbReference type="GO" id="GO:0005777">
    <property type="term" value="C:peroxisome"/>
    <property type="evidence" value="ECO:0007669"/>
    <property type="project" value="UniProtKB-SubCell"/>
</dbReference>
<feature type="domain" description="Acyl-CoA oxidase C-alpha1" evidence="11">
    <location>
        <begin position="210"/>
        <end position="328"/>
    </location>
</feature>
<comment type="subcellular location">
    <subcellularLocation>
        <location evidence="2">Peroxisome</location>
    </subcellularLocation>
</comment>
<dbReference type="InterPro" id="IPR009100">
    <property type="entry name" value="AcylCoA_DH/oxidase_NM_dom_sf"/>
</dbReference>
<dbReference type="GO" id="GO:0071949">
    <property type="term" value="F:FAD binding"/>
    <property type="evidence" value="ECO:0007669"/>
    <property type="project" value="InterPro"/>
</dbReference>
<dbReference type="GO" id="GO:0033540">
    <property type="term" value="P:fatty acid beta-oxidation using acyl-CoA oxidase"/>
    <property type="evidence" value="ECO:0007669"/>
    <property type="project" value="TreeGrafter"/>
</dbReference>
<evidence type="ECO:0000256" key="8">
    <source>
        <dbReference type="ARBA" id="ARBA00023098"/>
    </source>
</evidence>
<dbReference type="InterPro" id="IPR036250">
    <property type="entry name" value="AcylCo_DH-like_C"/>
</dbReference>
<dbReference type="GO" id="GO:0055088">
    <property type="term" value="P:lipid homeostasis"/>
    <property type="evidence" value="ECO:0007669"/>
    <property type="project" value="TreeGrafter"/>
</dbReference>
<dbReference type="Pfam" id="PF22924">
    <property type="entry name" value="ACOX_C_alpha1"/>
    <property type="match status" value="1"/>
</dbReference>
<evidence type="ECO:0000256" key="6">
    <source>
        <dbReference type="ARBA" id="ARBA00022832"/>
    </source>
</evidence>
<evidence type="ECO:0000256" key="1">
    <source>
        <dbReference type="ARBA" id="ARBA00001974"/>
    </source>
</evidence>
<dbReference type="Gene3D" id="1.20.140.10">
    <property type="entry name" value="Butyryl-CoA Dehydrogenase, subunit A, domain 3"/>
    <property type="match status" value="1"/>
</dbReference>
<evidence type="ECO:0000313" key="13">
    <source>
        <dbReference type="Proteomes" id="UP000187429"/>
    </source>
</evidence>